<dbReference type="EMBL" id="JACJIA010000002">
    <property type="protein sequence ID" value="MBA8949909.1"/>
    <property type="molecule type" value="Genomic_DNA"/>
</dbReference>
<dbReference type="InterPro" id="IPR002734">
    <property type="entry name" value="RibDG_C"/>
</dbReference>
<dbReference type="PANTHER" id="PTHR38011:SF11">
    <property type="entry name" value="2,5-DIAMINO-6-RIBOSYLAMINO-4(3H)-PYRIMIDINONE 5'-PHOSPHATE REDUCTASE"/>
    <property type="match status" value="1"/>
</dbReference>
<name>A0A7W3LKQ0_ACTNM</name>
<dbReference type="PANTHER" id="PTHR38011">
    <property type="entry name" value="DIHYDROFOLATE REDUCTASE FAMILY PROTEIN (AFU_ORTHOLOGUE AFUA_8G06820)"/>
    <property type="match status" value="1"/>
</dbReference>
<dbReference type="InterPro" id="IPR050765">
    <property type="entry name" value="Riboflavin_Biosynth_HTPR"/>
</dbReference>
<evidence type="ECO:0000313" key="2">
    <source>
        <dbReference type="EMBL" id="MBA8949909.1"/>
    </source>
</evidence>
<keyword evidence="3" id="KW-1185">Reference proteome</keyword>
<feature type="domain" description="Bacterial bifunctional deaminase-reductase C-terminal" evidence="1">
    <location>
        <begin position="90"/>
        <end position="181"/>
    </location>
</feature>
<accession>A0A7W3LKQ0</accession>
<dbReference type="Gene3D" id="3.40.430.10">
    <property type="entry name" value="Dihydrofolate Reductase, subunit A"/>
    <property type="match status" value="1"/>
</dbReference>
<reference evidence="2 3" key="1">
    <citation type="submission" date="2020-08" db="EMBL/GenBank/DDBJ databases">
        <title>Genomic Encyclopedia of Type Strains, Phase IV (KMG-IV): sequencing the most valuable type-strain genomes for metagenomic binning, comparative biology and taxonomic classification.</title>
        <authorList>
            <person name="Goeker M."/>
        </authorList>
    </citation>
    <scope>NUCLEOTIDE SEQUENCE [LARGE SCALE GENOMIC DNA]</scope>
    <source>
        <strain evidence="2 3">DSM 44197</strain>
    </source>
</reference>
<dbReference type="GO" id="GO:0008703">
    <property type="term" value="F:5-amino-6-(5-phosphoribosylamino)uracil reductase activity"/>
    <property type="evidence" value="ECO:0007669"/>
    <property type="project" value="InterPro"/>
</dbReference>
<dbReference type="Pfam" id="PF01872">
    <property type="entry name" value="RibD_C"/>
    <property type="match status" value="1"/>
</dbReference>
<dbReference type="SUPFAM" id="SSF53597">
    <property type="entry name" value="Dihydrofolate reductase-like"/>
    <property type="match status" value="1"/>
</dbReference>
<evidence type="ECO:0000259" key="1">
    <source>
        <dbReference type="Pfam" id="PF01872"/>
    </source>
</evidence>
<evidence type="ECO:0000313" key="3">
    <source>
        <dbReference type="Proteomes" id="UP000572680"/>
    </source>
</evidence>
<protein>
    <submittedName>
        <fullName evidence="2">Dihydrofolate reductase</fullName>
    </submittedName>
</protein>
<sequence>MRKLVYPIGVTIDGYIAGPDGGLGFFPIDSDVVTFLAERHPDTLPSALREQLGIAGEPRRFDTAVMGRGAYEPGVRAGAGSPYAHLRQYVVSTTLGDSPHPDVRVVADDPVGWMRRLKADGGKDVYLVGGGRLAGTLLEEIDEIVLKVYPVVAGNGIRAFDGRFSPAGFRLADSETVRGGMAVFTYVRDVGPEAGPSSP</sequence>
<dbReference type="GO" id="GO:0009231">
    <property type="term" value="P:riboflavin biosynthetic process"/>
    <property type="evidence" value="ECO:0007669"/>
    <property type="project" value="InterPro"/>
</dbReference>
<dbReference type="InterPro" id="IPR024072">
    <property type="entry name" value="DHFR-like_dom_sf"/>
</dbReference>
<organism evidence="2 3">
    <name type="scientific">Actinomadura namibiensis</name>
    <dbReference type="NCBI Taxonomy" id="182080"/>
    <lineage>
        <taxon>Bacteria</taxon>
        <taxon>Bacillati</taxon>
        <taxon>Actinomycetota</taxon>
        <taxon>Actinomycetes</taxon>
        <taxon>Streptosporangiales</taxon>
        <taxon>Thermomonosporaceae</taxon>
        <taxon>Actinomadura</taxon>
    </lineage>
</organism>
<proteinExistence type="predicted"/>
<dbReference type="AlphaFoldDB" id="A0A7W3LKQ0"/>
<gene>
    <name evidence="2" type="ORF">HNR61_001522</name>
</gene>
<dbReference type="RefSeq" id="WP_182842410.1">
    <property type="nucleotide sequence ID" value="NZ_BAAALP010000027.1"/>
</dbReference>
<dbReference type="Proteomes" id="UP000572680">
    <property type="component" value="Unassembled WGS sequence"/>
</dbReference>
<comment type="caution">
    <text evidence="2">The sequence shown here is derived from an EMBL/GenBank/DDBJ whole genome shotgun (WGS) entry which is preliminary data.</text>
</comment>